<dbReference type="InterPro" id="IPR005883">
    <property type="entry name" value="PilM"/>
</dbReference>
<dbReference type="SMART" id="SM00842">
    <property type="entry name" value="FtsA"/>
    <property type="match status" value="1"/>
</dbReference>
<accession>A0A387B5J1</accession>
<keyword evidence="3" id="KW-1185">Reference proteome</keyword>
<dbReference type="KEGG" id="lyd:D7I47_04405"/>
<gene>
    <name evidence="2" type="primary">pilM</name>
    <name evidence="2" type="ORF">D7I47_04405</name>
</gene>
<dbReference type="OrthoDB" id="1926201at2"/>
<dbReference type="RefSeq" id="WP_120761926.1">
    <property type="nucleotide sequence ID" value="NZ_CP032630.1"/>
</dbReference>
<dbReference type="Gene3D" id="3.30.420.40">
    <property type="match status" value="2"/>
</dbReference>
<dbReference type="InterPro" id="IPR043129">
    <property type="entry name" value="ATPase_NBD"/>
</dbReference>
<dbReference type="InterPro" id="IPR050696">
    <property type="entry name" value="FtsA/MreB"/>
</dbReference>
<dbReference type="NCBIfam" id="TIGR01175">
    <property type="entry name" value="pilM"/>
    <property type="match status" value="1"/>
</dbReference>
<dbReference type="PANTHER" id="PTHR32432">
    <property type="entry name" value="CELL DIVISION PROTEIN FTSA-RELATED"/>
    <property type="match status" value="1"/>
</dbReference>
<proteinExistence type="predicted"/>
<feature type="domain" description="SHS2" evidence="1">
    <location>
        <begin position="5"/>
        <end position="173"/>
    </location>
</feature>
<protein>
    <submittedName>
        <fullName evidence="2">Type IV pilus assembly protein PilM</fullName>
    </submittedName>
</protein>
<dbReference type="Gene3D" id="3.30.1490.300">
    <property type="match status" value="1"/>
</dbReference>
<dbReference type="AlphaFoldDB" id="A0A387B5J1"/>
<dbReference type="Proteomes" id="UP000278886">
    <property type="component" value="Chromosome"/>
</dbReference>
<evidence type="ECO:0000313" key="3">
    <source>
        <dbReference type="Proteomes" id="UP000278886"/>
    </source>
</evidence>
<sequence>MASTVVGLDFGRGVIRAAEVQGAATARPSLVRYHQIPIPETAVDRGDVVDKDTVASALKQLWVQAGFKTKKVIVGVGNSRVLVRELAVPKMPMNRIRETLPFQVQDVLPVPVNEALLDFYPVAETLDDGKPVITGLLVAAIKESVLSTVEAVEAAKLEPVDVDLVPFALHRALMVGNAAEGTAALVHIGAETTIVLISINGVPAFVRIIQNGSDDINRALVTRLNMEPTQAEYIKRQFGLSTQGAGAELRPAFEVIYEATGDLVVAIRNTLSFYLSSKPGATVERILLSGGGSALNGFATALADATRIPVRAPGQVERLAIARSVDQDQLARGIAGLPVAAGLTLGSKA</sequence>
<dbReference type="SUPFAM" id="SSF53067">
    <property type="entry name" value="Actin-like ATPase domain"/>
    <property type="match status" value="2"/>
</dbReference>
<dbReference type="Pfam" id="PF11104">
    <property type="entry name" value="PilM_2"/>
    <property type="match status" value="1"/>
</dbReference>
<dbReference type="EMBL" id="CP032630">
    <property type="protein sequence ID" value="AYF97577.1"/>
    <property type="molecule type" value="Genomic_DNA"/>
</dbReference>
<dbReference type="InterPro" id="IPR003494">
    <property type="entry name" value="SHS2_FtsA"/>
</dbReference>
<dbReference type="PANTHER" id="PTHR32432:SF3">
    <property type="entry name" value="ETHANOLAMINE UTILIZATION PROTEIN EUTJ"/>
    <property type="match status" value="1"/>
</dbReference>
<evidence type="ECO:0000313" key="2">
    <source>
        <dbReference type="EMBL" id="AYF97577.1"/>
    </source>
</evidence>
<name>A0A387B5J1_9MICO</name>
<reference evidence="3" key="1">
    <citation type="submission" date="2018-09" db="EMBL/GenBank/DDBJ databases">
        <title>Genome sequencing of strain 2DFWR-13.</title>
        <authorList>
            <person name="Heo J."/>
            <person name="Kim S.-J."/>
            <person name="Kwon S.-W."/>
        </authorList>
    </citation>
    <scope>NUCLEOTIDE SEQUENCE [LARGE SCALE GENOMIC DNA]</scope>
    <source>
        <strain evidence="3">2DFWR-13</strain>
    </source>
</reference>
<dbReference type="CDD" id="cd24049">
    <property type="entry name" value="ASKHA_NBD_PilM"/>
    <property type="match status" value="1"/>
</dbReference>
<dbReference type="PIRSF" id="PIRSF019169">
    <property type="entry name" value="PilM"/>
    <property type="match status" value="1"/>
</dbReference>
<evidence type="ECO:0000259" key="1">
    <source>
        <dbReference type="SMART" id="SM00842"/>
    </source>
</evidence>
<organism evidence="2 3">
    <name type="scientific">Protaetiibacter intestinalis</name>
    <dbReference type="NCBI Taxonomy" id="2419774"/>
    <lineage>
        <taxon>Bacteria</taxon>
        <taxon>Bacillati</taxon>
        <taxon>Actinomycetota</taxon>
        <taxon>Actinomycetes</taxon>
        <taxon>Micrococcales</taxon>
        <taxon>Microbacteriaceae</taxon>
        <taxon>Protaetiibacter</taxon>
    </lineage>
</organism>
<dbReference type="GO" id="GO:0051301">
    <property type="term" value="P:cell division"/>
    <property type="evidence" value="ECO:0007669"/>
    <property type="project" value="InterPro"/>
</dbReference>